<evidence type="ECO:0008006" key="5">
    <source>
        <dbReference type="Google" id="ProtNLM"/>
    </source>
</evidence>
<accession>A0ABR3QT08</accession>
<dbReference type="InterPro" id="IPR016624">
    <property type="entry name" value="UCP014753"/>
</dbReference>
<keyword evidence="4" id="KW-1185">Reference proteome</keyword>
<feature type="domain" description="DUF2264" evidence="1">
    <location>
        <begin position="14"/>
        <end position="383"/>
    </location>
</feature>
<evidence type="ECO:0000259" key="1">
    <source>
        <dbReference type="Pfam" id="PF10022"/>
    </source>
</evidence>
<reference evidence="3 4" key="1">
    <citation type="submission" date="2024-02" db="EMBL/GenBank/DDBJ databases">
        <title>De novo assembly and annotation of 12 fungi associated with fruit tree decline syndrome in Ontario, Canada.</title>
        <authorList>
            <person name="Sulman M."/>
            <person name="Ellouze W."/>
            <person name="Ilyukhin E."/>
        </authorList>
    </citation>
    <scope>NUCLEOTIDE SEQUENCE [LARGE SCALE GENOMIC DNA]</scope>
    <source>
        <strain evidence="3 4">M42-189</strain>
    </source>
</reference>
<proteinExistence type="predicted"/>
<dbReference type="PANTHER" id="PTHR35339:SF2">
    <property type="entry name" value="DUF2264 DOMAIN-CONTAINING PROTEIN-RELATED"/>
    <property type="match status" value="1"/>
</dbReference>
<dbReference type="Proteomes" id="UP001521785">
    <property type="component" value="Unassembled WGS sequence"/>
</dbReference>
<feature type="domain" description="DUF2264" evidence="2">
    <location>
        <begin position="399"/>
        <end position="628"/>
    </location>
</feature>
<evidence type="ECO:0000313" key="3">
    <source>
        <dbReference type="EMBL" id="KAL1595296.1"/>
    </source>
</evidence>
<organism evidence="3 4">
    <name type="scientific">Paraconiothyrium brasiliense</name>
    <dbReference type="NCBI Taxonomy" id="300254"/>
    <lineage>
        <taxon>Eukaryota</taxon>
        <taxon>Fungi</taxon>
        <taxon>Dikarya</taxon>
        <taxon>Ascomycota</taxon>
        <taxon>Pezizomycotina</taxon>
        <taxon>Dothideomycetes</taxon>
        <taxon>Pleosporomycetidae</taxon>
        <taxon>Pleosporales</taxon>
        <taxon>Massarineae</taxon>
        <taxon>Didymosphaeriaceae</taxon>
        <taxon>Paraconiothyrium</taxon>
    </lineage>
</organism>
<dbReference type="PANTHER" id="PTHR35339">
    <property type="entry name" value="LINALOOL DEHYDRATASE_ISOMERASE DOMAIN-CONTAINING PROTEIN"/>
    <property type="match status" value="1"/>
</dbReference>
<evidence type="ECO:0000259" key="2">
    <source>
        <dbReference type="Pfam" id="PF20938"/>
    </source>
</evidence>
<gene>
    <name evidence="3" type="ORF">SLS60_009986</name>
</gene>
<protein>
    <recommendedName>
        <fullName evidence="5">DUF2264 domain-containing protein</fullName>
    </recommendedName>
</protein>
<dbReference type="PIRSF" id="PIRSF014753">
    <property type="entry name" value="UCP014753"/>
    <property type="match status" value="1"/>
</dbReference>
<dbReference type="EMBL" id="JAKJXO020000016">
    <property type="protein sequence ID" value="KAL1595296.1"/>
    <property type="molecule type" value="Genomic_DNA"/>
</dbReference>
<evidence type="ECO:0000313" key="4">
    <source>
        <dbReference type="Proteomes" id="UP001521785"/>
    </source>
</evidence>
<sequence>MPSQPGFSDNPFRSRADLTRAAIALIKPLHPYKSSSGARIKIATSTGAGFSETAAQLEGYSRPLWVVAPLLHFKNSTSDPAFRSLISDEHLGLEDWVRGLKEGTDPKSPEYWGDVGSSDQRMVEMETIAFALLVSPTEFSFMSDSAARVNLINWLKQINDHATPQNNWLFFRVFVNLALVLTLGVPLAEVKNYIDEALNVLDSFYISDGWSSDGPWGDVRKQADYYAGSFAMQFAQLLFVKHASSLPAYASRIEKYKEQAKAFAVEYWRYFDVDGAAIPFGRSQTYRFAMGAFWAAASYADIELPPPLDRGTVKGLLLRHLRWWTRHPHIFNPDGTQNIGYAYPNMYMAEDYNSPQSPYWSLKSFLPLLLREDQAFWTAQERPHPLAQQSSSLNSLSRVKLLWPPRQILINNEEHHFMLSSGQSTTRRFKAREAKYGKFAYSSAFGFSVPCGTFLEQIAPDSTLAVSFDDGEEDWKVRYEPYDVESGNLTVVGGEDVLFLRSKWRPWKKEGVVIQTTLIASTPCWPGWHLRVHRVSVPKGTDPLRLVDGGFAISAQTTRDESIFEQRVHTELNNADSENLEEGWYNDGKGSLVISSAGASGIVDLTENFVNNKGNKKSVIIRADPNTYVKS</sequence>
<name>A0ABR3QT08_9PLEO</name>
<comment type="caution">
    <text evidence="3">The sequence shown here is derived from an EMBL/GenBank/DDBJ whole genome shotgun (WGS) entry which is preliminary data.</text>
</comment>
<dbReference type="InterPro" id="IPR049349">
    <property type="entry name" value="DUF2264_N"/>
</dbReference>
<dbReference type="Pfam" id="PF20938">
    <property type="entry name" value="DUF2264_C"/>
    <property type="match status" value="1"/>
</dbReference>
<dbReference type="Pfam" id="PF10022">
    <property type="entry name" value="DUF2264"/>
    <property type="match status" value="1"/>
</dbReference>
<dbReference type="InterPro" id="IPR049237">
    <property type="entry name" value="DUF2264_C"/>
</dbReference>